<dbReference type="SMART" id="SM00487">
    <property type="entry name" value="DEXDc"/>
    <property type="match status" value="1"/>
</dbReference>
<dbReference type="RefSeq" id="WP_238197258.1">
    <property type="nucleotide sequence ID" value="NZ_BPQZ01000017.1"/>
</dbReference>
<dbReference type="GO" id="GO:0043138">
    <property type="term" value="F:3'-5' DNA helicase activity"/>
    <property type="evidence" value="ECO:0007669"/>
    <property type="project" value="TreeGrafter"/>
</dbReference>
<feature type="compositionally biased region" description="Acidic residues" evidence="3">
    <location>
        <begin position="1477"/>
        <end position="1486"/>
    </location>
</feature>
<dbReference type="Pfam" id="PF00271">
    <property type="entry name" value="Helicase_C"/>
    <property type="match status" value="1"/>
</dbReference>
<dbReference type="SMART" id="SM00490">
    <property type="entry name" value="HELICc"/>
    <property type="match status" value="1"/>
</dbReference>
<dbReference type="Gene3D" id="3.40.50.300">
    <property type="entry name" value="P-loop containing nucleotide triphosphate hydrolases"/>
    <property type="match status" value="2"/>
</dbReference>
<dbReference type="PROSITE" id="PS51194">
    <property type="entry name" value="HELICASE_CTER"/>
    <property type="match status" value="1"/>
</dbReference>
<dbReference type="Pfam" id="PF09369">
    <property type="entry name" value="MZB"/>
    <property type="match status" value="1"/>
</dbReference>
<dbReference type="InterPro" id="IPR001650">
    <property type="entry name" value="Helicase_C-like"/>
</dbReference>
<dbReference type="InterPro" id="IPR027417">
    <property type="entry name" value="P-loop_NTPase"/>
</dbReference>
<feature type="region of interest" description="Disordered" evidence="3">
    <location>
        <begin position="836"/>
        <end position="857"/>
    </location>
</feature>
<keyword evidence="1" id="KW-0547">Nucleotide-binding</keyword>
<dbReference type="InterPro" id="IPR018973">
    <property type="entry name" value="MZB"/>
</dbReference>
<dbReference type="GO" id="GO:0036297">
    <property type="term" value="P:interstrand cross-link repair"/>
    <property type="evidence" value="ECO:0007669"/>
    <property type="project" value="TreeGrafter"/>
</dbReference>
<feature type="region of interest" description="Disordered" evidence="3">
    <location>
        <begin position="1458"/>
        <end position="1492"/>
    </location>
</feature>
<dbReference type="PANTHER" id="PTHR47957">
    <property type="entry name" value="ATP-DEPENDENT HELICASE HRQ1"/>
    <property type="match status" value="1"/>
</dbReference>
<proteinExistence type="predicted"/>
<keyword evidence="6" id="KW-0378">Hydrolase</keyword>
<dbReference type="PROSITE" id="PS51192">
    <property type="entry name" value="HELICASE_ATP_BIND_1"/>
    <property type="match status" value="1"/>
</dbReference>
<feature type="domain" description="Helicase ATP-binding" evidence="4">
    <location>
        <begin position="94"/>
        <end position="289"/>
    </location>
</feature>
<dbReference type="GO" id="GO:0005524">
    <property type="term" value="F:ATP binding"/>
    <property type="evidence" value="ECO:0007669"/>
    <property type="project" value="UniProtKB-KW"/>
</dbReference>
<keyword evidence="2" id="KW-0067">ATP-binding</keyword>
<evidence type="ECO:0000256" key="1">
    <source>
        <dbReference type="ARBA" id="ARBA00022741"/>
    </source>
</evidence>
<evidence type="ECO:0000313" key="6">
    <source>
        <dbReference type="EMBL" id="GLS69948.1"/>
    </source>
</evidence>
<name>A0AA37TKY5_9HYPH</name>
<feature type="domain" description="Helicase C-terminal" evidence="5">
    <location>
        <begin position="926"/>
        <end position="1088"/>
    </location>
</feature>
<accession>A0AA37TKY5</accession>
<reference evidence="7" key="1">
    <citation type="journal article" date="2019" name="Int. J. Syst. Evol. Microbiol.">
        <title>The Global Catalogue of Microorganisms (GCM) 10K type strain sequencing project: providing services to taxonomists for standard genome sequencing and annotation.</title>
        <authorList>
            <consortium name="The Broad Institute Genomics Platform"/>
            <consortium name="The Broad Institute Genome Sequencing Center for Infectious Disease"/>
            <person name="Wu L."/>
            <person name="Ma J."/>
        </authorList>
    </citation>
    <scope>NUCLEOTIDE SEQUENCE [LARGE SCALE GENOMIC DNA]</scope>
    <source>
        <strain evidence="7">NBRC 103632</strain>
    </source>
</reference>
<organism evidence="6 7">
    <name type="scientific">Methylobacterium tardum</name>
    <dbReference type="NCBI Taxonomy" id="374432"/>
    <lineage>
        <taxon>Bacteria</taxon>
        <taxon>Pseudomonadati</taxon>
        <taxon>Pseudomonadota</taxon>
        <taxon>Alphaproteobacteria</taxon>
        <taxon>Hyphomicrobiales</taxon>
        <taxon>Methylobacteriaceae</taxon>
        <taxon>Methylobacterium</taxon>
    </lineage>
</organism>
<protein>
    <submittedName>
        <fullName evidence="6">RNA helicase</fullName>
    </submittedName>
</protein>
<sequence>MDAFGLDQTLIRDYDAFARSFNKIAADDIRTEVDRLYDNKAFWPDPLITINPHFARGETLQELVKDDVLHPLTTHVFRERSRVLEPHLHQVEALTKAKANKSFVVTTGTGSGKSLCYFLPIIDEAIRERQKPDFRPRTRAIVVYPMNALANSQYEGLTEFLNQCGIPEAERPRVRIYTGQESREKREEVRDNPPDILLTNFMMLELLLTRQSELDAQVIGNARGLRWIVLDELHTYRGRQGADVAVLVRRLRDQLCRGVADPVCIGTSATMATPDQGDPVKAVAKVASDLFGVAVTDDCVIEETLQRATDEDLTVPSVQGQLAACIQSPVPTKVTDAELKIHPLAVWIELRIGLEYTSRLKRRQPMTLVDAARALAHETGCDAELCEGRLREMLSLLARPGAERGGTGSRAFLAFKLHRFISGAGLVYTTLRTAGPTGIRRVTLKGQTHHPDDKTALLFSTHFCRDCGHEYHPVMRLDDEDGDHFVARSIDDPINERETDGGTAGYLVPEPETINEFFQGALDEYPDEWVEHTPRGSRLKSTRRKQQVTAAFVLPNGRVGAAGRQAWFIPGRWRFCLNCKLEAQPGTREQNKLAGLTAEGRSSATTLIVSSLLRFMHRPEAKIADDKRKVLGFSDNRQDAALQAGHFNDFIFTTLLRAAVLSAVQAAGPDGLAEAEYGTAVQKALGFEDNNDDRRRHWMRSPEAVGPSRARAVTDLTRVLSHRVWSDQRRGWRYTNLNLENLQLIRAHYPGLESCADDSLFKDAPLLRGLKPDARRRIFHALFEVMRGELAVESDFLKKATTESLGRSSRDNLRTPWAISEQEAVSNAGLLIVPEGAGGKAQPSGRGPDSRLITAGPNSRVGKKLRHGHLSGNRRLTVHEYNELLESVVRIAKAQNWIREVSEYGITGLRLLPSAIRLVADAPKVDVNTYFTRLYRETADILTSDDDSLLGFESREHTAQVDKDLRLWREARFRWGDAGKRNLDVMRADQTNPLEADTFLPVLFCSPTMELGVDISVLNAVYLRNAPPTPANYAQRSGRAGRSGQAALIVTYCAAQSPHDQYYFARREQLVAGSVRPPGIDLANRDLIEAHLNAIWLAKAGIDGRLRQELPDAIPDILDLDTPKRTVRAEITDRLANPDRVVGVEDDFERILGNIRTSIPPAVLNDPGSDWLKNSKPFVADVAKTAAQRFNDAFGRWRDLYNAAFVQMEEASRQIMKHGLTKQARDAAERALRIANSQIRLLEHGGKSDNSDFASHRYLATEGYLPGYNFPRLPLYAYVPEQGSTGPRAAYLQRARFLAIAEFGPGSLIYHEGRAFKVVRAKIPPDVRDPQGMLAEGNLAVWRVCRTCGAGHEGAGQNLCHACGAQIGGEGSKLIQKVLRIENVETVPSERITANEEARRGRGFEIQTTFTWAKRNGQSDILTAVAEDDDGTVLDLTYAPRAQISRLNLGLRKRKPETGFGYPIDPQNGQWVGADREQDDDDADPAEPERPGAVRVVPIVQDHKNAALLKLFGPEAEETTLATLQYAIARGLSLVFQVEEGEIATEAVPDRRRRKAILAYESSEGGAGVLRRLVSEPERLAEVARRALEVMHFTPESIEDALITRDASKLQDLDDAFCVRGCYRCLLSYYNQMDHALIDRTDEGARTTLVRLAAGVIRSTSVVCTAPSAAASTETWPQALGRWGLPPFDAKRLKFDANGILDVWRSHHVAIAYAPPPQDIVDELDDGGWTLVVLTGAPEQDPPPALSSLFKVAA</sequence>
<dbReference type="EMBL" id="BSPL01000013">
    <property type="protein sequence ID" value="GLS69948.1"/>
    <property type="molecule type" value="Genomic_DNA"/>
</dbReference>
<evidence type="ECO:0000259" key="4">
    <source>
        <dbReference type="PROSITE" id="PS51192"/>
    </source>
</evidence>
<evidence type="ECO:0000259" key="5">
    <source>
        <dbReference type="PROSITE" id="PS51194"/>
    </source>
</evidence>
<dbReference type="Proteomes" id="UP001157440">
    <property type="component" value="Unassembled WGS sequence"/>
</dbReference>
<evidence type="ECO:0000256" key="3">
    <source>
        <dbReference type="SAM" id="MobiDB-lite"/>
    </source>
</evidence>
<dbReference type="PANTHER" id="PTHR47957:SF3">
    <property type="entry name" value="ATP-DEPENDENT HELICASE HRQ1"/>
    <property type="match status" value="1"/>
</dbReference>
<dbReference type="SUPFAM" id="SSF52540">
    <property type="entry name" value="P-loop containing nucleoside triphosphate hydrolases"/>
    <property type="match status" value="2"/>
</dbReference>
<keyword evidence="7" id="KW-1185">Reference proteome</keyword>
<keyword evidence="6" id="KW-0347">Helicase</keyword>
<dbReference type="InterPro" id="IPR011545">
    <property type="entry name" value="DEAD/DEAH_box_helicase_dom"/>
</dbReference>
<dbReference type="InterPro" id="IPR014001">
    <property type="entry name" value="Helicase_ATP-bd"/>
</dbReference>
<dbReference type="Pfam" id="PF00270">
    <property type="entry name" value="DEAD"/>
    <property type="match status" value="1"/>
</dbReference>
<evidence type="ECO:0000313" key="7">
    <source>
        <dbReference type="Proteomes" id="UP001157440"/>
    </source>
</evidence>
<dbReference type="GO" id="GO:0006289">
    <property type="term" value="P:nucleotide-excision repair"/>
    <property type="evidence" value="ECO:0007669"/>
    <property type="project" value="TreeGrafter"/>
</dbReference>
<dbReference type="CDD" id="cd17923">
    <property type="entry name" value="DEXHc_Hrq1-like"/>
    <property type="match status" value="1"/>
</dbReference>
<gene>
    <name evidence="6" type="ORF">GCM10007890_19610</name>
</gene>
<dbReference type="GO" id="GO:0003676">
    <property type="term" value="F:nucleic acid binding"/>
    <property type="evidence" value="ECO:0007669"/>
    <property type="project" value="InterPro"/>
</dbReference>
<comment type="caution">
    <text evidence="6">The sequence shown here is derived from an EMBL/GenBank/DDBJ whole genome shotgun (WGS) entry which is preliminary data.</text>
</comment>
<evidence type="ECO:0000256" key="2">
    <source>
        <dbReference type="ARBA" id="ARBA00022840"/>
    </source>
</evidence>